<name>A0A246K3M1_9SPHN</name>
<organism evidence="1 2">
    <name type="scientific">Sphingopyxis witflariensis</name>
    <dbReference type="NCBI Taxonomy" id="173675"/>
    <lineage>
        <taxon>Bacteria</taxon>
        <taxon>Pseudomonadati</taxon>
        <taxon>Pseudomonadota</taxon>
        <taxon>Alphaproteobacteria</taxon>
        <taxon>Sphingomonadales</taxon>
        <taxon>Sphingomonadaceae</taxon>
        <taxon>Sphingopyxis</taxon>
    </lineage>
</organism>
<keyword evidence="2" id="KW-1185">Reference proteome</keyword>
<evidence type="ECO:0000313" key="1">
    <source>
        <dbReference type="EMBL" id="OWR00194.1"/>
    </source>
</evidence>
<proteinExistence type="predicted"/>
<dbReference type="Proteomes" id="UP000197097">
    <property type="component" value="Unassembled WGS sequence"/>
</dbReference>
<accession>A0A246K3M1</accession>
<protein>
    <submittedName>
        <fullName evidence="1">Uncharacterized protein</fullName>
    </submittedName>
</protein>
<dbReference type="AlphaFoldDB" id="A0A246K3M1"/>
<evidence type="ECO:0000313" key="2">
    <source>
        <dbReference type="Proteomes" id="UP000197097"/>
    </source>
</evidence>
<sequence>MGRIGHDDARLVSSLGANAAWLADTSVQTRLAAILAYQRASRHPVRILARTGRPVEITNPLFGATLVADTEGAGDAVTRILADAARRQDNYLALAAAIPEWCEFRIYQLSSAPSNQIAWLPRNRRQRRRRVSAMLASRRR</sequence>
<dbReference type="EMBL" id="NISJ01000002">
    <property type="protein sequence ID" value="OWR00194.1"/>
    <property type="molecule type" value="Genomic_DNA"/>
</dbReference>
<reference evidence="1 2" key="1">
    <citation type="journal article" date="2002" name="Int. J. Syst. Evol. Microbiol.">
        <title>Sphingopyxis witflariensis sp. nov., isolated from activated sludge.</title>
        <authorList>
            <person name="Kampfer P."/>
            <person name="Witzenberger R."/>
            <person name="Denner E.B."/>
            <person name="Busse H.J."/>
            <person name="Neef A."/>
        </authorList>
    </citation>
    <scope>NUCLEOTIDE SEQUENCE [LARGE SCALE GENOMIC DNA]</scope>
    <source>
        <strain evidence="1 2">DSM 14551</strain>
    </source>
</reference>
<gene>
    <name evidence="1" type="ORF">CDQ91_05370</name>
</gene>
<comment type="caution">
    <text evidence="1">The sequence shown here is derived from an EMBL/GenBank/DDBJ whole genome shotgun (WGS) entry which is preliminary data.</text>
</comment>